<evidence type="ECO:0000313" key="2">
    <source>
        <dbReference type="Proteomes" id="UP000268313"/>
    </source>
</evidence>
<accession>A0A3A8JHB2</accession>
<keyword evidence="2" id="KW-1185">Reference proteome</keyword>
<organism evidence="1 2">
    <name type="scientific">Corallococcus carmarthensis</name>
    <dbReference type="NCBI Taxonomy" id="2316728"/>
    <lineage>
        <taxon>Bacteria</taxon>
        <taxon>Pseudomonadati</taxon>
        <taxon>Myxococcota</taxon>
        <taxon>Myxococcia</taxon>
        <taxon>Myxococcales</taxon>
        <taxon>Cystobacterineae</taxon>
        <taxon>Myxococcaceae</taxon>
        <taxon>Corallococcus</taxon>
    </lineage>
</organism>
<sequence length="357" mass="37887">MRPEVPFLESASARPCPVPAKARETPMSTLVIESTRSGFVESLHTVSVAVVSAEGTRVAFAGDPERVTFWRSAAKPFQSLPMVQDGAADRYGFGPRELALACASHSSEPVHRTLAMQMLSASGCEERHLACGPHPSLSPAVAEEALRAGVVLTPRWNNCSGKHAGMLALARHHGWDVHGYASDGHPVQERIQDEIAKWTGLPRDALVKGVDGCLAVCFGLPLSAMATAWARFGVSEAPAARRLREAMLAHPELVAGRGRACTELMTAFQGEAVVKIGAEGVYCAALPRARLGVALKVEDGDARCAAPALLAVLRLLAEQQGLTLPMTGLEHHAEPRILNTRNEMVGSLHPAGALAFA</sequence>
<name>A0A3A8JHB2_9BACT</name>
<dbReference type="Proteomes" id="UP000268313">
    <property type="component" value="Unassembled WGS sequence"/>
</dbReference>
<dbReference type="InterPro" id="IPR010349">
    <property type="entry name" value="Asparaginase_II"/>
</dbReference>
<comment type="caution">
    <text evidence="1">The sequence shown here is derived from an EMBL/GenBank/DDBJ whole genome shotgun (WGS) entry which is preliminary data.</text>
</comment>
<proteinExistence type="predicted"/>
<dbReference type="AlphaFoldDB" id="A0A3A8JHB2"/>
<dbReference type="EMBL" id="RAWE01000340">
    <property type="protein sequence ID" value="RKG94368.1"/>
    <property type="molecule type" value="Genomic_DNA"/>
</dbReference>
<evidence type="ECO:0000313" key="1">
    <source>
        <dbReference type="EMBL" id="RKG94368.1"/>
    </source>
</evidence>
<reference evidence="2" key="1">
    <citation type="submission" date="2018-09" db="EMBL/GenBank/DDBJ databases">
        <authorList>
            <person name="Livingstone P.G."/>
            <person name="Whitworth D.E."/>
        </authorList>
    </citation>
    <scope>NUCLEOTIDE SEQUENCE [LARGE SCALE GENOMIC DNA]</scope>
    <source>
        <strain evidence="2">CA043D</strain>
    </source>
</reference>
<gene>
    <name evidence="1" type="ORF">D7X32_42315</name>
</gene>
<dbReference type="Pfam" id="PF06089">
    <property type="entry name" value="Asparaginase_II"/>
    <property type="match status" value="1"/>
</dbReference>
<protein>
    <submittedName>
        <fullName evidence="1">Asparaginase</fullName>
    </submittedName>
</protein>
<dbReference type="PANTHER" id="PTHR42110">
    <property type="entry name" value="L-ASPARAGINASE, PUTATIVE (AFU_ORTHOLOGUE AFUA_3G11890)-RELATED"/>
    <property type="match status" value="1"/>
</dbReference>
<dbReference type="PANTHER" id="PTHR42110:SF1">
    <property type="entry name" value="L-ASPARAGINASE, PUTATIVE (AFU_ORTHOLOGUE AFUA_3G11890)-RELATED"/>
    <property type="match status" value="1"/>
</dbReference>